<name>A0AAN9V807_9ORTH</name>
<dbReference type="EMBL" id="JAZDUA010000535">
    <property type="protein sequence ID" value="KAK7791460.1"/>
    <property type="molecule type" value="Genomic_DNA"/>
</dbReference>
<gene>
    <name evidence="7" type="ORF">R5R35_001380</name>
    <name evidence="8" type="ORF">R5R35_007175</name>
</gene>
<dbReference type="GO" id="GO:0005759">
    <property type="term" value="C:mitochondrial matrix"/>
    <property type="evidence" value="ECO:0007669"/>
    <property type="project" value="UniProtKB-SubCell"/>
</dbReference>
<dbReference type="CDD" id="cd20270">
    <property type="entry name" value="Complex1_LYR_SDHAF3_LYRM10"/>
    <property type="match status" value="1"/>
</dbReference>
<evidence type="ECO:0000256" key="1">
    <source>
        <dbReference type="ARBA" id="ARBA00004305"/>
    </source>
</evidence>
<keyword evidence="5 6" id="KW-0143">Chaperone</keyword>
<dbReference type="GO" id="GO:0006105">
    <property type="term" value="P:succinate metabolic process"/>
    <property type="evidence" value="ECO:0007669"/>
    <property type="project" value="TreeGrafter"/>
</dbReference>
<evidence type="ECO:0000313" key="8">
    <source>
        <dbReference type="EMBL" id="KAK7792507.1"/>
    </source>
</evidence>
<dbReference type="GO" id="GO:0034553">
    <property type="term" value="P:mitochondrial respiratory chain complex II assembly"/>
    <property type="evidence" value="ECO:0007669"/>
    <property type="project" value="UniProtKB-UniRule"/>
</dbReference>
<dbReference type="PANTHER" id="PTHR13137">
    <property type="entry name" value="DC11 ACN9 HOMOLOG"/>
    <property type="match status" value="1"/>
</dbReference>
<comment type="function">
    <text evidence="6">Plays an essential role in the assembly of succinate dehydrogenase (SDH), an enzyme complex (also referred to as respiratory complex II) that is a component of both the tricarboxylic acid (TCA) cycle and the mitochondrial electron transport chain, and which couples the oxidation of succinate to fumarate with the reduction of ubiquinone (coenzyme Q) to ubiquinol. Promotes maturation of the iron-sulfur protein subunit of the SDH catalytic dimer, protecting it from the deleterious effects of oxidants. May act together with SDHAF1.</text>
</comment>
<evidence type="ECO:0000256" key="2">
    <source>
        <dbReference type="ARBA" id="ARBA00006020"/>
    </source>
</evidence>
<evidence type="ECO:0000313" key="7">
    <source>
        <dbReference type="EMBL" id="KAK7791460.1"/>
    </source>
</evidence>
<evidence type="ECO:0000256" key="6">
    <source>
        <dbReference type="RuleBase" id="RU368039"/>
    </source>
</evidence>
<dbReference type="InterPro" id="IPR008381">
    <property type="entry name" value="SDHAF3/Sdh7"/>
</dbReference>
<protein>
    <recommendedName>
        <fullName evidence="6">Succinate dehydrogenase assembly factor 3</fullName>
        <shortName evidence="6">SDH assembly factor 3</shortName>
        <shortName evidence="6">SDHAF3</shortName>
    </recommendedName>
</protein>
<dbReference type="Proteomes" id="UP001378592">
    <property type="component" value="Unassembled WGS sequence"/>
</dbReference>
<keyword evidence="4 6" id="KW-0496">Mitochondrion</keyword>
<comment type="subcellular location">
    <subcellularLocation>
        <location evidence="1 6">Mitochondrion matrix</location>
    </subcellularLocation>
</comment>
<sequence>MCKEFTHVQRVRILFKTILKLHRGMPEALQVLGNNYVKDEFKRHKTCNPAEASVFMNEWTGYALNLSEQLGLRGPRTAKPLGLHLSSDQLDALNDQQVRQLYELLQAASNLTEDSTGT</sequence>
<comment type="caution">
    <text evidence="7">The sequence shown here is derived from an EMBL/GenBank/DDBJ whole genome shotgun (WGS) entry which is preliminary data.</text>
</comment>
<proteinExistence type="inferred from homology"/>
<dbReference type="AlphaFoldDB" id="A0AAN9V807"/>
<reference evidence="7 9" key="1">
    <citation type="submission" date="2024-03" db="EMBL/GenBank/DDBJ databases">
        <title>The genome assembly and annotation of the cricket Gryllus longicercus Weissman &amp; Gray.</title>
        <authorList>
            <person name="Szrajer S."/>
            <person name="Gray D."/>
            <person name="Ylla G."/>
        </authorList>
    </citation>
    <scope>NUCLEOTIDE SEQUENCE [LARGE SCALE GENOMIC DNA]</scope>
    <source>
        <strain evidence="7">DAG 2021-001</strain>
        <tissue evidence="7">Whole body minus gut</tissue>
    </source>
</reference>
<evidence type="ECO:0000256" key="3">
    <source>
        <dbReference type="ARBA" id="ARBA00022946"/>
    </source>
</evidence>
<accession>A0AAN9V807</accession>
<evidence type="ECO:0000313" key="9">
    <source>
        <dbReference type="Proteomes" id="UP001378592"/>
    </source>
</evidence>
<keyword evidence="9" id="KW-1185">Reference proteome</keyword>
<organism evidence="7 9">
    <name type="scientific">Gryllus longicercus</name>
    <dbReference type="NCBI Taxonomy" id="2509291"/>
    <lineage>
        <taxon>Eukaryota</taxon>
        <taxon>Metazoa</taxon>
        <taxon>Ecdysozoa</taxon>
        <taxon>Arthropoda</taxon>
        <taxon>Hexapoda</taxon>
        <taxon>Insecta</taxon>
        <taxon>Pterygota</taxon>
        <taxon>Neoptera</taxon>
        <taxon>Polyneoptera</taxon>
        <taxon>Orthoptera</taxon>
        <taxon>Ensifera</taxon>
        <taxon>Gryllidea</taxon>
        <taxon>Grylloidea</taxon>
        <taxon>Gryllidae</taxon>
        <taxon>Gryllinae</taxon>
        <taxon>Gryllus</taxon>
    </lineage>
</organism>
<comment type="similarity">
    <text evidence="2 6">Belongs to the complex I LYR family. SDHAF3 subfamily.</text>
</comment>
<comment type="subunit">
    <text evidence="6">Interacts with the iron-sulfur protein subunit within the SDH catalytic dimer.</text>
</comment>
<dbReference type="EMBL" id="JAZDUA010000444">
    <property type="protein sequence ID" value="KAK7792507.1"/>
    <property type="molecule type" value="Genomic_DNA"/>
</dbReference>
<dbReference type="GO" id="GO:0005758">
    <property type="term" value="C:mitochondrial intermembrane space"/>
    <property type="evidence" value="ECO:0007669"/>
    <property type="project" value="TreeGrafter"/>
</dbReference>
<evidence type="ECO:0000256" key="5">
    <source>
        <dbReference type="ARBA" id="ARBA00023186"/>
    </source>
</evidence>
<evidence type="ECO:0000256" key="4">
    <source>
        <dbReference type="ARBA" id="ARBA00023128"/>
    </source>
</evidence>
<dbReference type="PANTHER" id="PTHR13137:SF6">
    <property type="entry name" value="SUCCINATE DEHYDROGENASE ASSEMBLY FACTOR 3, MITOCHONDRIAL"/>
    <property type="match status" value="1"/>
</dbReference>
<keyword evidence="3" id="KW-0809">Transit peptide</keyword>
<dbReference type="Pfam" id="PF13233">
    <property type="entry name" value="Complex1_LYR_2"/>
    <property type="match status" value="1"/>
</dbReference>